<dbReference type="InterPro" id="IPR006626">
    <property type="entry name" value="PbH1"/>
</dbReference>
<name>A0ABV3ZH89_9BACT</name>
<sequence>AMTPVCEGSDQLLTATSTTAGVTYNWSGPTPLVVNNDKATIKAATVASNGSYSVSATLNTCTSKSATVDVAINPMPVVPTIAMIPVCEGSDQLLTATSTTTGVTYNWSGPKPLVVNNNKATITAATVASNGSYSVSATLNTCTSKSATVNVAINPMPVVPTIAMTPVCEGSDQLLTATSTTTGVTYNWSGPKPLVVNNDKATIKAVTVAANGIYSVSATLNTCTSQSATVNVQIKPMPIVPTIAMTPVCEGSDQLLTATSTTTGVTYNWSGPKPLVVNNDKATIKTVTVAANGIYSVSATLNTCTSQSATVNVQIKPMPVVPTIVMIPVCEGSDQLLTATSTTTGVTYNWSGPKPLVVNNDKATITAATVAANGIYSVSATLNTCTSQSATVNVQIKPMPIVPTIAMIPVCEGSDQLLIATSTTTGVTYNWSGPKPLVVNNNKATITAATVAANGIYSVSATLNTCTSQPATVNVQIKPMPVVPTIAMTPVCEGSDQLLTATSTTTGVTYNWSGPKPLVVNNDKATITEATVASNGIYSVSATLNTCTSQSVTVNVQIKPMPAMPTIAWLPVCEGSDLDMTASTNIPGATFSWTGVNNFTARGATATLPQATRKDNGTYNVTATLNGCPSLVASTSVTLKNVPAKPTVDWIAVCEGNDLSMKASTDLSGVSFAWTGVNGFTAAGATATLTKATRNNNGIYSVTATLNGCPSLAGSTSVTLKNVPVKPSITWASICEGKDLTLLAKTDLAGVDFSWTGVNSFTANGSTAVVPAATRNNNGVYSVTASLNGCPSAPGSTTVTVRNTPKAPSISVPSICEGSDLTLSATTDLANSVFDWTSAGNFSAKGASVTFAKATIKNNGDYSVTATLNGCPSKPATATVAIRVMPLVPTVAWNTGLCEGTDLKLSAATTTAGTIAYAWSGPASYSSSTQNPTIANATVKANGTYSVTATLNGCTSQPATTNVTIKVMPVIPTVAWNSGLCEASDLKLSASTTTPGIIGYNWTGPLSFTSNIQNPVITNSTIKNNGTYAVTATLNGCTSKPATATVAVKVMPVVPTVAWNNGLCEGTDLQLSAATTTPGVISYAWSGPASYSSNVQKPVIAAATVKNNGSYSVTATLNGCTSKPGTTTVAVKVMPLVPTVAWNSGVCEDSDLKLSASTTTAGVIGYNWTGPLSFASNVQNPVITNSTIKNNGTYAVTATLNGCTSKPATTTVAVKVMPVVPTVAWNNGLCEGTDLQLSAATTTPGVISYAWSGPASYSSNVQKPVIAAATVKNNGSYSVTATLNGCTSKPATTTVAVKVMPQVPTVAWNNGVCEDSDLKLSASTTTAGVIGYNWTGPLSFASAVQNPVITNSTIKNNGTYAVTATLNGCTSKPATATVAVKVMPEVPTVAWNNGLCEGTDLQLSAASTTEGNISYAWSGPANYSSTLQKPVITGATVKNNGDYSVTATLNGCTSQPAITTIGVKVMPQVPTVAWNNGLCEGNDLTLHAATSTTGSIVYSWSGPSGFTSAKQDPVISAATIKDNGNYNVTASLNGCTSLPAVTAVAIKVTPLAPVITWNYPVCEGSDLQLNASTSTQGAIKYNWNGPSNYSVADVQNPLIASATAAGQTGKYTVVAVLDGCSSAPAVSDIVVKVMPKVPVIKWNDPLCEGNDLLLSATSNTQGNILYSWTGPSGYSSLVQQPVIKNASYAANTGAYAVTATLNGCTSAPAATVVSVKEVPKIPLIQSVGPLCEGTDLQLTATSSIVSDGTIQYNWTGPSGYTSNVQNPLIAAASSVTNTGDYTVSATLDGCTSASSTINVLVKLRPAKPAIQANDPLCEGSDLQLKAETETAGAIRYSWAGPAAFKSSKQGFTIQSVSLSENAGMYAVTAVLDGCVSEPATRNIIVKVVPAAPSITSNAPLCFGTDLLMNASTVTPGNVTYSWTGPDGFTSNEANPSVAKVDLDAAGVYHVAATLDGCTSAAADLRVVVNSLPAPPSVRNPSAVCAGGGSIQLADYITSGQNVTWFTDAQVLIGATAPTLTRENAGNFVYYAANNSPQNCRSELVKVTSVVHENPSATARKKDVSCLGGSDGRVDLVVSGGQFPYRFKWSNGSNERSLVNVSSGVYNAMVTDTRGCNARSSDAVVNDGVNPPAPIARSIDLCESGGTVMLSAKGASGTNLQWYTYEGTPLSSAPYIDKGGPASYAYYVSSRSALGCESEKTFVSAMVRSAPKITTINKHEPDCNGYEKGYFDVVADGGCNNSAYTFKLLNTMQEQSTGMFNNVAPGTYKVQVSDECGCSTTQDVELGITMNDCDVLMPTGFTPNGDKNNDVFRPAAYGKISDYKLQIYNRWGQLLFESEVPGKGWDGTYGGKDQPVATYVWQMFYKNAQGESRYKKGTIVLIR</sequence>
<dbReference type="InterPro" id="IPR025667">
    <property type="entry name" value="SprB_repeat"/>
</dbReference>
<dbReference type="Pfam" id="PF13585">
    <property type="entry name" value="CHU_C"/>
    <property type="match status" value="1"/>
</dbReference>
<dbReference type="Gene3D" id="2.60.40.10">
    <property type="entry name" value="Immunoglobulins"/>
    <property type="match status" value="24"/>
</dbReference>
<dbReference type="InterPro" id="IPR013783">
    <property type="entry name" value="Ig-like_fold"/>
</dbReference>
<gene>
    <name evidence="2" type="ORF">QTN47_17260</name>
</gene>
<comment type="caution">
    <text evidence="2">The sequence shown here is derived from an EMBL/GenBank/DDBJ whole genome shotgun (WGS) entry which is preliminary data.</text>
</comment>
<dbReference type="Proteomes" id="UP001560573">
    <property type="component" value="Unassembled WGS sequence"/>
</dbReference>
<feature type="domain" description="Ig-like" evidence="1">
    <location>
        <begin position="515"/>
        <end position="638"/>
    </location>
</feature>
<feature type="non-terminal residue" evidence="2">
    <location>
        <position position="1"/>
    </location>
</feature>
<protein>
    <submittedName>
        <fullName evidence="2">Gliding motility-associated C-terminal domain-containing protein</fullName>
    </submittedName>
</protein>
<dbReference type="SMART" id="SM00710">
    <property type="entry name" value="PbH1"/>
    <property type="match status" value="6"/>
</dbReference>
<accession>A0ABV3ZH89</accession>
<dbReference type="RefSeq" id="WP_369330669.1">
    <property type="nucleotide sequence ID" value="NZ_JAULBC010000006.1"/>
</dbReference>
<dbReference type="InterPro" id="IPR007110">
    <property type="entry name" value="Ig-like_dom"/>
</dbReference>
<keyword evidence="3" id="KW-1185">Reference proteome</keyword>
<proteinExistence type="predicted"/>
<reference evidence="2 3" key="1">
    <citation type="submission" date="2023-07" db="EMBL/GenBank/DDBJ databases">
        <authorList>
            <person name="Lian W.-H."/>
        </authorList>
    </citation>
    <scope>NUCLEOTIDE SEQUENCE [LARGE SCALE GENOMIC DNA]</scope>
    <source>
        <strain evidence="2 3">SYSU DXS3180</strain>
    </source>
</reference>
<dbReference type="NCBIfam" id="TIGR04131">
    <property type="entry name" value="Bac_Flav_CTERM"/>
    <property type="match status" value="1"/>
</dbReference>
<dbReference type="SMART" id="SM00409">
    <property type="entry name" value="IG"/>
    <property type="match status" value="15"/>
</dbReference>
<evidence type="ECO:0000259" key="1">
    <source>
        <dbReference type="PROSITE" id="PS50835"/>
    </source>
</evidence>
<evidence type="ECO:0000313" key="3">
    <source>
        <dbReference type="Proteomes" id="UP001560573"/>
    </source>
</evidence>
<organism evidence="2 3">
    <name type="scientific">Danxiaibacter flavus</name>
    <dbReference type="NCBI Taxonomy" id="3049108"/>
    <lineage>
        <taxon>Bacteria</taxon>
        <taxon>Pseudomonadati</taxon>
        <taxon>Bacteroidota</taxon>
        <taxon>Chitinophagia</taxon>
        <taxon>Chitinophagales</taxon>
        <taxon>Chitinophagaceae</taxon>
        <taxon>Danxiaibacter</taxon>
    </lineage>
</organism>
<dbReference type="Pfam" id="PF13573">
    <property type="entry name" value="SprB"/>
    <property type="match status" value="1"/>
</dbReference>
<dbReference type="PROSITE" id="PS50835">
    <property type="entry name" value="IG_LIKE"/>
    <property type="match status" value="1"/>
</dbReference>
<dbReference type="InterPro" id="IPR026341">
    <property type="entry name" value="T9SS_type_B"/>
</dbReference>
<dbReference type="InterPro" id="IPR003599">
    <property type="entry name" value="Ig_sub"/>
</dbReference>
<dbReference type="EMBL" id="JAULBC010000006">
    <property type="protein sequence ID" value="MEX6689261.1"/>
    <property type="molecule type" value="Genomic_DNA"/>
</dbReference>
<evidence type="ECO:0000313" key="2">
    <source>
        <dbReference type="EMBL" id="MEX6689261.1"/>
    </source>
</evidence>